<dbReference type="RefSeq" id="WP_188858055.1">
    <property type="nucleotide sequence ID" value="NZ_BMOS01000020.1"/>
</dbReference>
<name>A0A917Y048_9BACI</name>
<evidence type="ECO:0000313" key="8">
    <source>
        <dbReference type="EMBL" id="GGN61332.1"/>
    </source>
</evidence>
<feature type="transmembrane region" description="Helical" evidence="6">
    <location>
        <begin position="109"/>
        <end position="127"/>
    </location>
</feature>
<comment type="subcellular location">
    <subcellularLocation>
        <location evidence="1">Cell membrane</location>
        <topology evidence="1">Multi-pass membrane protein</topology>
    </subcellularLocation>
</comment>
<evidence type="ECO:0000256" key="5">
    <source>
        <dbReference type="ARBA" id="ARBA00023136"/>
    </source>
</evidence>
<feature type="transmembrane region" description="Helical" evidence="6">
    <location>
        <begin position="356"/>
        <end position="372"/>
    </location>
</feature>
<keyword evidence="5 6" id="KW-0472">Membrane</keyword>
<feature type="transmembrane region" description="Helical" evidence="6">
    <location>
        <begin position="139"/>
        <end position="162"/>
    </location>
</feature>
<dbReference type="InterPro" id="IPR036259">
    <property type="entry name" value="MFS_trans_sf"/>
</dbReference>
<dbReference type="InterPro" id="IPR052524">
    <property type="entry name" value="MFS_Cyanate_Porter"/>
</dbReference>
<dbReference type="GO" id="GO:0022857">
    <property type="term" value="F:transmembrane transporter activity"/>
    <property type="evidence" value="ECO:0007669"/>
    <property type="project" value="InterPro"/>
</dbReference>
<evidence type="ECO:0000256" key="4">
    <source>
        <dbReference type="ARBA" id="ARBA00022989"/>
    </source>
</evidence>
<sequence>MKNTDQTINKGPFNLQNLILTIGIIFVAFNLRPAITSVGPLIRLIRDDVNISNGTAGLLTSLPLITFAIVSPIVPKLSRKLTNEIALIIGLLLIIIGILIRSFAILTPLLLGTLIIGSGIAICNVLLPGIIKDNFPLKVALMTGIYSTAMNIFAASASGLSYPFTKMLNGNWQLSLQIWMIPAILAVLIWIYITRKNTVNNEGKQIQLESNNSANNRMWGSALAWQVATLLGLQSFLFYVTISWLPEMLISNGVSLTTAGWLLSFAQIIGLPASFLVPTFAGKVRSQSLIAVSMGLSAFFGYSGLLLGSSMPILIISITLIGITLNGGFALALTLLGLRAKTSEQASELSGMAQSIGYLLAAAGPFAIGIVFDLTTSWTVPLIVLILISTLIMIFGFLAGRNKYVLN</sequence>
<organism evidence="8 9">
    <name type="scientific">Oceanobacillus indicireducens</name>
    <dbReference type="NCBI Taxonomy" id="1004261"/>
    <lineage>
        <taxon>Bacteria</taxon>
        <taxon>Bacillati</taxon>
        <taxon>Bacillota</taxon>
        <taxon>Bacilli</taxon>
        <taxon>Bacillales</taxon>
        <taxon>Bacillaceae</taxon>
        <taxon>Oceanobacillus</taxon>
    </lineage>
</organism>
<dbReference type="Pfam" id="PF07690">
    <property type="entry name" value="MFS_1"/>
    <property type="match status" value="1"/>
</dbReference>
<feature type="transmembrane region" description="Helical" evidence="6">
    <location>
        <begin position="378"/>
        <end position="399"/>
    </location>
</feature>
<reference evidence="8" key="2">
    <citation type="submission" date="2020-09" db="EMBL/GenBank/DDBJ databases">
        <authorList>
            <person name="Sun Q."/>
            <person name="Ohkuma M."/>
        </authorList>
    </citation>
    <scope>NUCLEOTIDE SEQUENCE</scope>
    <source>
        <strain evidence="8">JCM 17251</strain>
    </source>
</reference>
<feature type="transmembrane region" description="Helical" evidence="6">
    <location>
        <begin position="51"/>
        <end position="73"/>
    </location>
</feature>
<evidence type="ECO:0000313" key="9">
    <source>
        <dbReference type="Proteomes" id="UP000624041"/>
    </source>
</evidence>
<dbReference type="AlphaFoldDB" id="A0A917Y048"/>
<feature type="transmembrane region" description="Helical" evidence="6">
    <location>
        <begin position="313"/>
        <end position="336"/>
    </location>
</feature>
<accession>A0A917Y048</accession>
<keyword evidence="4 6" id="KW-1133">Transmembrane helix</keyword>
<dbReference type="PANTHER" id="PTHR23523:SF2">
    <property type="entry name" value="2-NITROIMIDAZOLE TRANSPORTER"/>
    <property type="match status" value="1"/>
</dbReference>
<keyword evidence="3 6" id="KW-0812">Transmembrane</keyword>
<dbReference type="PANTHER" id="PTHR23523">
    <property type="match status" value="1"/>
</dbReference>
<feature type="transmembrane region" description="Helical" evidence="6">
    <location>
        <begin position="289"/>
        <end position="307"/>
    </location>
</feature>
<dbReference type="CDD" id="cd17339">
    <property type="entry name" value="MFS_NIMT_CynX_like"/>
    <property type="match status" value="1"/>
</dbReference>
<dbReference type="PROSITE" id="PS50850">
    <property type="entry name" value="MFS"/>
    <property type="match status" value="1"/>
</dbReference>
<comment type="caution">
    <text evidence="8">The sequence shown here is derived from an EMBL/GenBank/DDBJ whole genome shotgun (WGS) entry which is preliminary data.</text>
</comment>
<feature type="domain" description="Major facilitator superfamily (MFS) profile" evidence="7">
    <location>
        <begin position="16"/>
        <end position="404"/>
    </location>
</feature>
<dbReference type="SUPFAM" id="SSF103473">
    <property type="entry name" value="MFS general substrate transporter"/>
    <property type="match status" value="1"/>
</dbReference>
<feature type="transmembrane region" description="Helical" evidence="6">
    <location>
        <begin position="174"/>
        <end position="193"/>
    </location>
</feature>
<dbReference type="GO" id="GO:0005886">
    <property type="term" value="C:plasma membrane"/>
    <property type="evidence" value="ECO:0007669"/>
    <property type="project" value="UniProtKB-SubCell"/>
</dbReference>
<dbReference type="InterPro" id="IPR011701">
    <property type="entry name" value="MFS"/>
</dbReference>
<reference evidence="8" key="1">
    <citation type="journal article" date="2014" name="Int. J. Syst. Evol. Microbiol.">
        <title>Complete genome sequence of Corynebacterium casei LMG S-19264T (=DSM 44701T), isolated from a smear-ripened cheese.</title>
        <authorList>
            <consortium name="US DOE Joint Genome Institute (JGI-PGF)"/>
            <person name="Walter F."/>
            <person name="Albersmeier A."/>
            <person name="Kalinowski J."/>
            <person name="Ruckert C."/>
        </authorList>
    </citation>
    <scope>NUCLEOTIDE SEQUENCE</scope>
    <source>
        <strain evidence="8">JCM 17251</strain>
    </source>
</reference>
<feature type="transmembrane region" description="Helical" evidence="6">
    <location>
        <begin position="223"/>
        <end position="246"/>
    </location>
</feature>
<evidence type="ECO:0000256" key="3">
    <source>
        <dbReference type="ARBA" id="ARBA00022692"/>
    </source>
</evidence>
<evidence type="ECO:0000259" key="7">
    <source>
        <dbReference type="PROSITE" id="PS50850"/>
    </source>
</evidence>
<keyword evidence="9" id="KW-1185">Reference proteome</keyword>
<evidence type="ECO:0000256" key="1">
    <source>
        <dbReference type="ARBA" id="ARBA00004651"/>
    </source>
</evidence>
<protein>
    <submittedName>
        <fullName evidence="8">Transporter YycB</fullName>
    </submittedName>
</protein>
<feature type="transmembrane region" description="Helical" evidence="6">
    <location>
        <begin position="258"/>
        <end position="277"/>
    </location>
</feature>
<dbReference type="EMBL" id="BMOS01000020">
    <property type="protein sequence ID" value="GGN61332.1"/>
    <property type="molecule type" value="Genomic_DNA"/>
</dbReference>
<evidence type="ECO:0000256" key="6">
    <source>
        <dbReference type="SAM" id="Phobius"/>
    </source>
</evidence>
<gene>
    <name evidence="8" type="primary">yycB</name>
    <name evidence="8" type="ORF">GCM10007971_26300</name>
</gene>
<feature type="transmembrane region" description="Helical" evidence="6">
    <location>
        <begin position="85"/>
        <end position="103"/>
    </location>
</feature>
<feature type="transmembrane region" description="Helical" evidence="6">
    <location>
        <begin position="12"/>
        <end position="31"/>
    </location>
</feature>
<dbReference type="Gene3D" id="1.20.1250.20">
    <property type="entry name" value="MFS general substrate transporter like domains"/>
    <property type="match status" value="1"/>
</dbReference>
<evidence type="ECO:0000256" key="2">
    <source>
        <dbReference type="ARBA" id="ARBA00022448"/>
    </source>
</evidence>
<keyword evidence="2" id="KW-0813">Transport</keyword>
<dbReference type="InterPro" id="IPR020846">
    <property type="entry name" value="MFS_dom"/>
</dbReference>
<proteinExistence type="predicted"/>
<dbReference type="Proteomes" id="UP000624041">
    <property type="component" value="Unassembled WGS sequence"/>
</dbReference>